<evidence type="ECO:0000313" key="2">
    <source>
        <dbReference type="Proteomes" id="UP000324800"/>
    </source>
</evidence>
<evidence type="ECO:0000313" key="1">
    <source>
        <dbReference type="EMBL" id="KAA6394810.1"/>
    </source>
</evidence>
<dbReference type="EMBL" id="SNRW01001842">
    <property type="protein sequence ID" value="KAA6394810.1"/>
    <property type="molecule type" value="Genomic_DNA"/>
</dbReference>
<name>A0A5J4WIQ7_9EUKA</name>
<protein>
    <submittedName>
        <fullName evidence="1">Uncharacterized protein</fullName>
    </submittedName>
</protein>
<sequence>MNVHYDLSKEDIIRDFIFSFLSDLKKKMKIIALIRMKMDLPLIIDNLIVCVEYPYNILGAGEDVTSILGNGGRGGSEDDQVFVIGIYSVDGIGYLQKAHEMMLSLEEVEVSALGCGGKGIEDVNVF</sequence>
<proteinExistence type="predicted"/>
<dbReference type="AlphaFoldDB" id="A0A5J4WIQ7"/>
<dbReference type="Proteomes" id="UP000324800">
    <property type="component" value="Unassembled WGS sequence"/>
</dbReference>
<comment type="caution">
    <text evidence="1">The sequence shown here is derived from an EMBL/GenBank/DDBJ whole genome shotgun (WGS) entry which is preliminary data.</text>
</comment>
<gene>
    <name evidence="1" type="ORF">EZS28_009661</name>
</gene>
<accession>A0A5J4WIQ7</accession>
<reference evidence="1 2" key="1">
    <citation type="submission" date="2019-03" db="EMBL/GenBank/DDBJ databases">
        <title>Single cell metagenomics reveals metabolic interactions within the superorganism composed of flagellate Streblomastix strix and complex community of Bacteroidetes bacteria on its surface.</title>
        <authorList>
            <person name="Treitli S.C."/>
            <person name="Kolisko M."/>
            <person name="Husnik F."/>
            <person name="Keeling P."/>
            <person name="Hampl V."/>
        </authorList>
    </citation>
    <scope>NUCLEOTIDE SEQUENCE [LARGE SCALE GENOMIC DNA]</scope>
    <source>
        <strain evidence="1">ST1C</strain>
    </source>
</reference>
<organism evidence="1 2">
    <name type="scientific">Streblomastix strix</name>
    <dbReference type="NCBI Taxonomy" id="222440"/>
    <lineage>
        <taxon>Eukaryota</taxon>
        <taxon>Metamonada</taxon>
        <taxon>Preaxostyla</taxon>
        <taxon>Oxymonadida</taxon>
        <taxon>Streblomastigidae</taxon>
        <taxon>Streblomastix</taxon>
    </lineage>
</organism>